<feature type="region of interest" description="Disordered" evidence="1">
    <location>
        <begin position="49"/>
        <end position="72"/>
    </location>
</feature>
<gene>
    <name evidence="2" type="ORF">CEUSTIGMA_g7518.t1</name>
</gene>
<evidence type="ECO:0000256" key="1">
    <source>
        <dbReference type="SAM" id="MobiDB-lite"/>
    </source>
</evidence>
<dbReference type="EMBL" id="BEGY01000048">
    <property type="protein sequence ID" value="GAX80080.1"/>
    <property type="molecule type" value="Genomic_DNA"/>
</dbReference>
<name>A0A250XBE0_9CHLO</name>
<accession>A0A250XBE0</accession>
<organism evidence="2 3">
    <name type="scientific">Chlamydomonas eustigma</name>
    <dbReference type="NCBI Taxonomy" id="1157962"/>
    <lineage>
        <taxon>Eukaryota</taxon>
        <taxon>Viridiplantae</taxon>
        <taxon>Chlorophyta</taxon>
        <taxon>core chlorophytes</taxon>
        <taxon>Chlorophyceae</taxon>
        <taxon>CS clade</taxon>
        <taxon>Chlamydomonadales</taxon>
        <taxon>Chlamydomonadaceae</taxon>
        <taxon>Chlamydomonas</taxon>
    </lineage>
</organism>
<dbReference type="Proteomes" id="UP000232323">
    <property type="component" value="Unassembled WGS sequence"/>
</dbReference>
<dbReference type="AlphaFoldDB" id="A0A250XBE0"/>
<comment type="caution">
    <text evidence="2">The sequence shown here is derived from an EMBL/GenBank/DDBJ whole genome shotgun (WGS) entry which is preliminary data.</text>
</comment>
<keyword evidence="3" id="KW-1185">Reference proteome</keyword>
<protein>
    <submittedName>
        <fullName evidence="2">Uncharacterized protein</fullName>
    </submittedName>
</protein>
<sequence>MQLATTQCCVSFSPQGLMLPSTSTTQGTRSRMGLLADVVVRVGARRSNLGGQNEEKERALKRQKNKPLQPSASRHISIVQQIWQVMPGHTLISEFCFELCAVLRRMLIIELITLVYEI</sequence>
<evidence type="ECO:0000313" key="3">
    <source>
        <dbReference type="Proteomes" id="UP000232323"/>
    </source>
</evidence>
<evidence type="ECO:0000313" key="2">
    <source>
        <dbReference type="EMBL" id="GAX80080.1"/>
    </source>
</evidence>
<reference evidence="2 3" key="1">
    <citation type="submission" date="2017-08" db="EMBL/GenBank/DDBJ databases">
        <title>Acidophilic green algal genome provides insights into adaptation to an acidic environment.</title>
        <authorList>
            <person name="Hirooka S."/>
            <person name="Hirose Y."/>
            <person name="Kanesaki Y."/>
            <person name="Higuchi S."/>
            <person name="Fujiwara T."/>
            <person name="Onuma R."/>
            <person name="Era A."/>
            <person name="Ohbayashi R."/>
            <person name="Uzuka A."/>
            <person name="Nozaki H."/>
            <person name="Yoshikawa H."/>
            <person name="Miyagishima S.Y."/>
        </authorList>
    </citation>
    <scope>NUCLEOTIDE SEQUENCE [LARGE SCALE GENOMIC DNA]</scope>
    <source>
        <strain evidence="2 3">NIES-2499</strain>
    </source>
</reference>
<proteinExistence type="predicted"/>